<dbReference type="ESTHER" id="9gamm-a0yem2">
    <property type="family name" value="Carb_B_Bacteria"/>
</dbReference>
<evidence type="ECO:0000256" key="1">
    <source>
        <dbReference type="ARBA" id="ARBA00005964"/>
    </source>
</evidence>
<evidence type="ECO:0000313" key="6">
    <source>
        <dbReference type="Proteomes" id="UP000004931"/>
    </source>
</evidence>
<dbReference type="PANTHER" id="PTHR43142">
    <property type="entry name" value="CARBOXYLIC ESTER HYDROLASE"/>
    <property type="match status" value="1"/>
</dbReference>
<feature type="domain" description="Carboxylesterase type B" evidence="4">
    <location>
        <begin position="34"/>
        <end position="517"/>
    </location>
</feature>
<dbReference type="GO" id="GO:0016787">
    <property type="term" value="F:hydrolase activity"/>
    <property type="evidence" value="ECO:0007669"/>
    <property type="project" value="UniProtKB-KW"/>
</dbReference>
<protein>
    <recommendedName>
        <fullName evidence="3">Carboxylic ester hydrolase</fullName>
        <ecNumber evidence="3">3.1.1.-</ecNumber>
    </recommendedName>
</protein>
<dbReference type="InterPro" id="IPR002018">
    <property type="entry name" value="CarbesteraseB"/>
</dbReference>
<dbReference type="Pfam" id="PF00135">
    <property type="entry name" value="COesterase"/>
    <property type="match status" value="1"/>
</dbReference>
<evidence type="ECO:0000256" key="3">
    <source>
        <dbReference type="RuleBase" id="RU361235"/>
    </source>
</evidence>
<dbReference type="InterPro" id="IPR019826">
    <property type="entry name" value="Carboxylesterase_B_AS"/>
</dbReference>
<dbReference type="EC" id="3.1.1.-" evidence="3"/>
<evidence type="ECO:0000259" key="4">
    <source>
        <dbReference type="Pfam" id="PF00135"/>
    </source>
</evidence>
<dbReference type="Proteomes" id="UP000004931">
    <property type="component" value="Unassembled WGS sequence"/>
</dbReference>
<dbReference type="SUPFAM" id="SSF53474">
    <property type="entry name" value="alpha/beta-Hydrolases"/>
    <property type="match status" value="1"/>
</dbReference>
<dbReference type="EMBL" id="AAVT01000006">
    <property type="protein sequence ID" value="EAW30858.1"/>
    <property type="molecule type" value="Genomic_DNA"/>
</dbReference>
<dbReference type="eggNOG" id="COG2272">
    <property type="taxonomic scope" value="Bacteria"/>
</dbReference>
<dbReference type="AlphaFoldDB" id="A0YEM2"/>
<sequence length="537" mass="58408">MSIRPWFLALLTMLVACSPNNDLQKIAVAAPSVTTAGEVLGGKWSEERSQQAHFFGIPFAAAPVGEGRFRPPADFIPRSGKQVQTEFGSACVQEQGNPEWYRSVARGVGAENAVIPDLENMSEDCLTLNIWTENLTGQEKWPVLVWIYGGSNRNGFSHEPNYLGDKVASKGVVYVSINYRVGPLGFMSHPALTAESPNQSSGNYGLLDQIKALQWVQDNITAFGGDPEAVTISGESAGAGNSANLIASPLAAGLFRGAILQSGGMRMSYAPNLAGNEIVGEALAEALEIDDNTDVAAQLRQVSALKLMQIQRQAISSYNDVVDDGWVLSTSARSTLESGEHNRVNVMTGSNAQEWLMYFPSTSGEEDYQQALETYGGHNAAAFRTLLDASELSTIEKRDLMLSGSSFHCVASKLAGDIKHHGNSAFVYRFTRVRPGAEALMAYHGAEIPYAFDTADDWLPVDTIDHKLTASMLDYWTNFVKTGSPNGGDLPEWPQYSRNTRAYLELGDEITAGADLDRKFCALMEATWRHKLETAKK</sequence>
<organism evidence="5 6">
    <name type="scientific">marine gamma proteobacterium HTCC2143</name>
    <dbReference type="NCBI Taxonomy" id="247633"/>
    <lineage>
        <taxon>Bacteria</taxon>
        <taxon>Pseudomonadati</taxon>
        <taxon>Pseudomonadota</taxon>
        <taxon>Gammaproteobacteria</taxon>
        <taxon>Cellvibrionales</taxon>
        <taxon>Spongiibacteraceae</taxon>
        <taxon>BD1-7 clade</taxon>
    </lineage>
</organism>
<evidence type="ECO:0000256" key="2">
    <source>
        <dbReference type="ARBA" id="ARBA00022801"/>
    </source>
</evidence>
<comment type="caution">
    <text evidence="5">The sequence shown here is derived from an EMBL/GenBank/DDBJ whole genome shotgun (WGS) entry which is preliminary data.</text>
</comment>
<dbReference type="OrthoDB" id="9775851at2"/>
<dbReference type="Gene3D" id="3.40.50.1820">
    <property type="entry name" value="alpha/beta hydrolase"/>
    <property type="match status" value="1"/>
</dbReference>
<dbReference type="PROSITE" id="PS00122">
    <property type="entry name" value="CARBOXYLESTERASE_B_1"/>
    <property type="match status" value="1"/>
</dbReference>
<comment type="similarity">
    <text evidence="1 3">Belongs to the type-B carboxylesterase/lipase family.</text>
</comment>
<gene>
    <name evidence="5" type="ORF">GP2143_03004</name>
</gene>
<accession>A0YEM2</accession>
<evidence type="ECO:0000313" key="5">
    <source>
        <dbReference type="EMBL" id="EAW30858.1"/>
    </source>
</evidence>
<reference evidence="5 6" key="1">
    <citation type="journal article" date="2010" name="J. Bacteriol.">
        <title>Genome sequence of the oligotrophic marine Gammaproteobacterium HTCC2143, isolated from the Oregon Coast.</title>
        <authorList>
            <person name="Oh H.M."/>
            <person name="Kang I."/>
            <person name="Ferriera S."/>
            <person name="Giovannoni S.J."/>
            <person name="Cho J.C."/>
        </authorList>
    </citation>
    <scope>NUCLEOTIDE SEQUENCE [LARGE SCALE GENOMIC DNA]</scope>
    <source>
        <strain evidence="5 6">HTCC2143</strain>
    </source>
</reference>
<proteinExistence type="inferred from homology"/>
<dbReference type="STRING" id="247633.GP2143_03004"/>
<dbReference type="InterPro" id="IPR029058">
    <property type="entry name" value="AB_hydrolase_fold"/>
</dbReference>
<keyword evidence="2 3" id="KW-0378">Hydrolase</keyword>
<name>A0YEM2_9GAMM</name>
<keyword evidence="6" id="KW-1185">Reference proteome</keyword>
<dbReference type="PANTHER" id="PTHR43142:SF1">
    <property type="entry name" value="CARBOXYLIC ESTER HYDROLASE"/>
    <property type="match status" value="1"/>
</dbReference>
<dbReference type="PROSITE" id="PS51257">
    <property type="entry name" value="PROKAR_LIPOPROTEIN"/>
    <property type="match status" value="1"/>
</dbReference>